<reference evidence="1" key="1">
    <citation type="submission" date="2021-01" db="EMBL/GenBank/DDBJ databases">
        <authorList>
            <person name="Corre E."/>
            <person name="Pelletier E."/>
            <person name="Niang G."/>
            <person name="Scheremetjew M."/>
            <person name="Finn R."/>
            <person name="Kale V."/>
            <person name="Holt S."/>
            <person name="Cochrane G."/>
            <person name="Meng A."/>
            <person name="Brown T."/>
            <person name="Cohen L."/>
        </authorList>
    </citation>
    <scope>NUCLEOTIDE SEQUENCE</scope>
    <source>
        <strain evidence="1">CCMP1594</strain>
    </source>
</reference>
<dbReference type="EMBL" id="HBJA01117595">
    <property type="protein sequence ID" value="CAE0829200.1"/>
    <property type="molecule type" value="Transcribed_RNA"/>
</dbReference>
<dbReference type="AlphaFoldDB" id="A0A7S4LH81"/>
<name>A0A7S4LH81_9EUGL</name>
<gene>
    <name evidence="1" type="ORF">EGYM00163_LOCUS40478</name>
</gene>
<proteinExistence type="predicted"/>
<organism evidence="1">
    <name type="scientific">Eutreptiella gymnastica</name>
    <dbReference type="NCBI Taxonomy" id="73025"/>
    <lineage>
        <taxon>Eukaryota</taxon>
        <taxon>Discoba</taxon>
        <taxon>Euglenozoa</taxon>
        <taxon>Euglenida</taxon>
        <taxon>Spirocuta</taxon>
        <taxon>Euglenophyceae</taxon>
        <taxon>Eutreptiales</taxon>
        <taxon>Eutreptiaceae</taxon>
        <taxon>Eutreptiella</taxon>
    </lineage>
</organism>
<accession>A0A7S4LH81</accession>
<sequence length="116" mass="12833">MFIQSIDTALAALYRSAHHRLYVSHMEHQAKLTAAQQRDLFVELCYSGLTAATANLDVPAIFRDLGYIDPSKAKLRIPYQFAPPEVQPQNVAAAKPKPKPKAGARQLSMATFLAPR</sequence>
<protein>
    <submittedName>
        <fullName evidence="1">Uncharacterized protein</fullName>
    </submittedName>
</protein>
<evidence type="ECO:0000313" key="1">
    <source>
        <dbReference type="EMBL" id="CAE0829200.1"/>
    </source>
</evidence>